<dbReference type="SUPFAM" id="SSF47336">
    <property type="entry name" value="ACP-like"/>
    <property type="match status" value="1"/>
</dbReference>
<feature type="domain" description="Ketosynthase family 3 (KS3)" evidence="8">
    <location>
        <begin position="675"/>
        <end position="1102"/>
    </location>
</feature>
<dbReference type="SUPFAM" id="SSF53901">
    <property type="entry name" value="Thiolase-like"/>
    <property type="match status" value="1"/>
</dbReference>
<evidence type="ECO:0000256" key="3">
    <source>
        <dbReference type="ARBA" id="ARBA00022679"/>
    </source>
</evidence>
<sequence length="1130" mass="118619">MERFLRSVGEAWVRGVRVEWQRLFEGYRHIDLPTYAFQRERFWLKDLEPDIAARGRRARATVDSWRYRIAWQLLPAATAPAPVLHGTWAVLVPAGGMSEAWAVAVLRTLTDHGAARVVPVELSAADTDRAALAARLRDAMSTTAPFDGALSLLATDERPSPGRPTLTTGLALTLTLVQALSDLGVETRLWCVTRGAVSTGSSDPLISPRQAQVWGLGRVVALEHPAQWGGLIDLPESPDAHALAELCQVLAGLNGEDQVAVRSQGAFARRMVEAATGDAAPRRDWKPRGTVLITGATGSLGPRVARWLATRGAEHVVLVSRSGSDAPGADELAAELADMGAAVTLAACDVGDRSAVETLLGGLRDAGHTVRAVVHTAAHIELAAVTGTTLDSLAAVLSAKVAGTEHFAALLDRDELDAFVLFSSIAGVWGSGDHAAYAAANAGLDAMAEQGRAQGLPMTSVAWGVWEDALNTWRGMDGLDPAATRERVRGQGLPLMRADLAITALQQALDHEDTFVAVADIDWEPFASLFTATRPSPFLGELARARRAQSAPAQGAAAENIPARSELRQQLDGRSATEQERILLDLIRTHARAVLGHASPEAIGPERAFKDLGFESLTAVELRNRLAAASGLRLPATLVFDQPTPVALATHLRGEILGLDAAPTAPATVMRAADEEPLAIVGMACRFPGGVGSPEDLWRLVAEGADVISDFPDDRGWDLADLFDPDPGRRGKSYVRSGGFVEGADRFDAAFFGISPREALAMDPQQRLLLETAWEAFERAGIAPDTLRGSRTGAFVGAMSHGYGPRAGEAAPAIEDYVVTGSVPSVISGRVAYALGLEGPAVTVDTACSSSLVALHLAAQSLRNGECTMALAGGAVVMPTPDAFVGFSRLRALSADGRCKAFADEADGFGLSEGAGVVLLEHLSDARRNGHPVLAVVRGSAVNQDGASNGLTAPNGPSQQRVIRQALANARLSAADVDVVEAHGTGTSLGDPIEAQALLATYGQERPAGRPLWLGSVKSNIGHAQAAAGVAGVIKMVMALRYGVLPRTLHADKPSSHVDWSSGAVELLQEARAWPSTEGRPRRAGISAFGISGTNAHVVVEEAPVSESGSVSVVGGWVPWVVSGRSVGAL</sequence>
<feature type="compositionally biased region" description="Basic and acidic residues" evidence="6">
    <location>
        <begin position="565"/>
        <end position="574"/>
    </location>
</feature>
<dbReference type="InterPro" id="IPR036736">
    <property type="entry name" value="ACP-like_sf"/>
</dbReference>
<name>A0ABU2SEJ9_9ACTN</name>
<protein>
    <submittedName>
        <fullName evidence="9">Type I polyketide synthase</fullName>
    </submittedName>
</protein>
<evidence type="ECO:0000313" key="9">
    <source>
        <dbReference type="EMBL" id="MDT0447401.1"/>
    </source>
</evidence>
<dbReference type="InterPro" id="IPR050091">
    <property type="entry name" value="PKS_NRPS_Biosynth_Enz"/>
</dbReference>
<dbReference type="InterPro" id="IPR009081">
    <property type="entry name" value="PP-bd_ACP"/>
</dbReference>
<organism evidence="9 10">
    <name type="scientific">Streptomyces johnsoniae</name>
    <dbReference type="NCBI Taxonomy" id="3075532"/>
    <lineage>
        <taxon>Bacteria</taxon>
        <taxon>Bacillati</taxon>
        <taxon>Actinomycetota</taxon>
        <taxon>Actinomycetes</taxon>
        <taxon>Kitasatosporales</taxon>
        <taxon>Streptomycetaceae</taxon>
        <taxon>Streptomyces</taxon>
    </lineage>
</organism>
<keyword evidence="1" id="KW-0596">Phosphopantetheine</keyword>
<feature type="domain" description="Carrier" evidence="7">
    <location>
        <begin position="581"/>
        <end position="656"/>
    </location>
</feature>
<dbReference type="PROSITE" id="PS52004">
    <property type="entry name" value="KS3_2"/>
    <property type="match status" value="1"/>
</dbReference>
<dbReference type="InterPro" id="IPR036291">
    <property type="entry name" value="NAD(P)-bd_dom_sf"/>
</dbReference>
<dbReference type="InterPro" id="IPR020806">
    <property type="entry name" value="PKS_PP-bd"/>
</dbReference>
<dbReference type="SMART" id="SM00823">
    <property type="entry name" value="PKS_PP"/>
    <property type="match status" value="1"/>
</dbReference>
<dbReference type="Pfam" id="PF00109">
    <property type="entry name" value="ketoacyl-synt"/>
    <property type="match status" value="1"/>
</dbReference>
<keyword evidence="3" id="KW-0808">Transferase</keyword>
<proteinExistence type="predicted"/>
<dbReference type="SUPFAM" id="SSF51735">
    <property type="entry name" value="NAD(P)-binding Rossmann-fold domains"/>
    <property type="match status" value="2"/>
</dbReference>
<evidence type="ECO:0000259" key="7">
    <source>
        <dbReference type="PROSITE" id="PS50075"/>
    </source>
</evidence>
<dbReference type="Pfam" id="PF02801">
    <property type="entry name" value="Ketoacyl-synt_C"/>
    <property type="match status" value="1"/>
</dbReference>
<keyword evidence="10" id="KW-1185">Reference proteome</keyword>
<evidence type="ECO:0000256" key="2">
    <source>
        <dbReference type="ARBA" id="ARBA00022553"/>
    </source>
</evidence>
<evidence type="ECO:0000256" key="6">
    <source>
        <dbReference type="SAM" id="MobiDB-lite"/>
    </source>
</evidence>
<feature type="non-terminal residue" evidence="9">
    <location>
        <position position="1130"/>
    </location>
</feature>
<keyword evidence="5" id="KW-0012">Acyltransferase</keyword>
<evidence type="ECO:0000256" key="1">
    <source>
        <dbReference type="ARBA" id="ARBA00022450"/>
    </source>
</evidence>
<dbReference type="EMBL" id="JAVREV010000040">
    <property type="protein sequence ID" value="MDT0447401.1"/>
    <property type="molecule type" value="Genomic_DNA"/>
</dbReference>
<evidence type="ECO:0000259" key="8">
    <source>
        <dbReference type="PROSITE" id="PS52004"/>
    </source>
</evidence>
<dbReference type="PROSITE" id="PS00012">
    <property type="entry name" value="PHOSPHOPANTETHEINE"/>
    <property type="match status" value="1"/>
</dbReference>
<comment type="caution">
    <text evidence="9">The sequence shown here is derived from an EMBL/GenBank/DDBJ whole genome shotgun (WGS) entry which is preliminary data.</text>
</comment>
<dbReference type="Pfam" id="PF08659">
    <property type="entry name" value="KR"/>
    <property type="match status" value="1"/>
</dbReference>
<dbReference type="Gene3D" id="3.40.50.720">
    <property type="entry name" value="NAD(P)-binding Rossmann-like Domain"/>
    <property type="match status" value="1"/>
</dbReference>
<dbReference type="InterPro" id="IPR006162">
    <property type="entry name" value="Ppantetheine_attach_site"/>
</dbReference>
<dbReference type="CDD" id="cd08952">
    <property type="entry name" value="KR_1_SDR_x"/>
    <property type="match status" value="1"/>
</dbReference>
<reference evidence="10" key="1">
    <citation type="submission" date="2023-07" db="EMBL/GenBank/DDBJ databases">
        <title>30 novel species of actinomycetes from the DSMZ collection.</title>
        <authorList>
            <person name="Nouioui I."/>
        </authorList>
    </citation>
    <scope>NUCLEOTIDE SEQUENCE [LARGE SCALE GENOMIC DNA]</scope>
    <source>
        <strain evidence="10">DSM 41886</strain>
    </source>
</reference>
<dbReference type="InterPro" id="IPR018201">
    <property type="entry name" value="Ketoacyl_synth_AS"/>
</dbReference>
<dbReference type="PROSITE" id="PS50075">
    <property type="entry name" value="CARRIER"/>
    <property type="match status" value="1"/>
</dbReference>
<dbReference type="SMART" id="SM00825">
    <property type="entry name" value="PKS_KS"/>
    <property type="match status" value="1"/>
</dbReference>
<dbReference type="InterPro" id="IPR014030">
    <property type="entry name" value="Ketoacyl_synth_N"/>
</dbReference>
<dbReference type="Proteomes" id="UP001183615">
    <property type="component" value="Unassembled WGS sequence"/>
</dbReference>
<dbReference type="Pfam" id="PF00550">
    <property type="entry name" value="PP-binding"/>
    <property type="match status" value="1"/>
</dbReference>
<dbReference type="InterPro" id="IPR014031">
    <property type="entry name" value="Ketoacyl_synth_C"/>
</dbReference>
<dbReference type="Gene3D" id="1.10.1200.10">
    <property type="entry name" value="ACP-like"/>
    <property type="match status" value="1"/>
</dbReference>
<dbReference type="SMART" id="SM00822">
    <property type="entry name" value="PKS_KR"/>
    <property type="match status" value="1"/>
</dbReference>
<dbReference type="Gene3D" id="3.40.47.10">
    <property type="match status" value="1"/>
</dbReference>
<dbReference type="InterPro" id="IPR020841">
    <property type="entry name" value="PKS_Beta-ketoAc_synthase_dom"/>
</dbReference>
<keyword evidence="4" id="KW-0511">Multifunctional enzyme</keyword>
<dbReference type="InterPro" id="IPR016039">
    <property type="entry name" value="Thiolase-like"/>
</dbReference>
<dbReference type="InterPro" id="IPR057326">
    <property type="entry name" value="KR_dom"/>
</dbReference>
<evidence type="ECO:0000313" key="10">
    <source>
        <dbReference type="Proteomes" id="UP001183615"/>
    </source>
</evidence>
<dbReference type="PANTHER" id="PTHR43775:SF51">
    <property type="entry name" value="INACTIVE PHENOLPHTHIOCEROL SYNTHESIS POLYKETIDE SYNTHASE TYPE I PKS1-RELATED"/>
    <property type="match status" value="1"/>
</dbReference>
<feature type="region of interest" description="Disordered" evidence="6">
    <location>
        <begin position="550"/>
        <end position="574"/>
    </location>
</feature>
<dbReference type="Gene3D" id="3.30.70.3290">
    <property type="match status" value="2"/>
</dbReference>
<dbReference type="PROSITE" id="PS00606">
    <property type="entry name" value="KS3_1"/>
    <property type="match status" value="1"/>
</dbReference>
<gene>
    <name evidence="9" type="ORF">RM779_33115</name>
</gene>
<accession>A0ABU2SEJ9</accession>
<keyword evidence="2" id="KW-0597">Phosphoprotein</keyword>
<dbReference type="SMART" id="SM01294">
    <property type="entry name" value="PKS_PP_betabranch"/>
    <property type="match status" value="1"/>
</dbReference>
<evidence type="ECO:0000256" key="4">
    <source>
        <dbReference type="ARBA" id="ARBA00023268"/>
    </source>
</evidence>
<dbReference type="PANTHER" id="PTHR43775">
    <property type="entry name" value="FATTY ACID SYNTHASE"/>
    <property type="match status" value="1"/>
</dbReference>
<dbReference type="InterPro" id="IPR013968">
    <property type="entry name" value="PKS_KR"/>
</dbReference>
<dbReference type="CDD" id="cd00833">
    <property type="entry name" value="PKS"/>
    <property type="match status" value="1"/>
</dbReference>
<evidence type="ECO:0000256" key="5">
    <source>
        <dbReference type="ARBA" id="ARBA00023315"/>
    </source>
</evidence>